<evidence type="ECO:0008006" key="3">
    <source>
        <dbReference type="Google" id="ProtNLM"/>
    </source>
</evidence>
<comment type="caution">
    <text evidence="1">The sequence shown here is derived from an EMBL/GenBank/DDBJ whole genome shotgun (WGS) entry which is preliminary data.</text>
</comment>
<evidence type="ECO:0000313" key="1">
    <source>
        <dbReference type="EMBL" id="EET81110.1"/>
    </source>
</evidence>
<reference evidence="1 2" key="1">
    <citation type="submission" date="2009-07" db="EMBL/GenBank/DDBJ databases">
        <authorList>
            <person name="Madupu R."/>
            <person name="Durkin A.S."/>
            <person name="Torralba M."/>
            <person name="Methe B."/>
            <person name="Sutton G.G."/>
            <person name="Strausberg R.L."/>
            <person name="Nelson K.E."/>
        </authorList>
    </citation>
    <scope>NUCLEOTIDE SEQUENCE [LARGE SCALE GENOMIC DNA]</scope>
    <source>
        <strain evidence="1 2">SK82</strain>
    </source>
</reference>
<gene>
    <name evidence="1" type="ORF">ACIRA0001_0172</name>
</gene>
<organism evidence="1 2">
    <name type="scientific">Acinetobacter radioresistens SK82</name>
    <dbReference type="NCBI Taxonomy" id="596318"/>
    <lineage>
        <taxon>Bacteria</taxon>
        <taxon>Pseudomonadati</taxon>
        <taxon>Pseudomonadota</taxon>
        <taxon>Gammaproteobacteria</taxon>
        <taxon>Moraxellales</taxon>
        <taxon>Moraxellaceae</taxon>
        <taxon>Acinetobacter</taxon>
    </lineage>
</organism>
<sequence>MIHRINIFLLSIILVFSQTFIIVSANAAGLGGWSLGSPVASGASAIVNGTKEIILNGASKIAKGTAKITPNASQVAKVLRNGVAGYALSVAVEQLLGAVDWVLDAENNKIRYRTEPDQCQYLYKYKGKDYCPNALAAAANKFYLDMGFENPDCSVHIPNVGGTATIECAGLGGTVGSASPILNPDYSETAEDDYPKSIPLETVAQKVISNAAGGDVSAQQATMSAAQEIINDAEKDSAKAAPIIQQLEASKAIEEENTATGEQTQNPEKPNVTDISLEFPAFCGWAPTVCEAAQTVISFPRTLTNWWDTTNQKADSWASSISGAWAEVKDWVKTEEPVERDTKVQIEETVVPIPESNYLQWNAYCPFTPQSTSLQINGETSQLDSDLTSWCQMASEVRPFVLLAGALASLMIISGVSVRGDD</sequence>
<name>A0ABM9YJL8_ACIRA</name>
<dbReference type="NCBIfam" id="NF041109">
    <property type="entry name" value="VF_TspB_C_term"/>
    <property type="match status" value="1"/>
</dbReference>
<dbReference type="RefSeq" id="WP_005014291.1">
    <property type="nucleotide sequence ID" value="NZ_ACVR01000077.1"/>
</dbReference>
<proteinExistence type="predicted"/>
<dbReference type="Proteomes" id="UP000018419">
    <property type="component" value="Unassembled WGS sequence"/>
</dbReference>
<dbReference type="EMBL" id="ACVR01000077">
    <property type="protein sequence ID" value="EET81110.1"/>
    <property type="molecule type" value="Genomic_DNA"/>
</dbReference>
<accession>A0ABM9YJL8</accession>
<protein>
    <recommendedName>
        <fullName evidence="3">Neisseria meningitidis TspB protein</fullName>
    </recommendedName>
</protein>
<keyword evidence="2" id="KW-1185">Reference proteome</keyword>
<evidence type="ECO:0000313" key="2">
    <source>
        <dbReference type="Proteomes" id="UP000018419"/>
    </source>
</evidence>